<dbReference type="OrthoDB" id="2311687at2759"/>
<dbReference type="GO" id="GO:0007059">
    <property type="term" value="P:chromosome segregation"/>
    <property type="evidence" value="ECO:0007669"/>
    <property type="project" value="TreeGrafter"/>
</dbReference>
<gene>
    <name evidence="2" type="ORF">B0A49_03105</name>
    <name evidence="1" type="ORF">B0A49_05916</name>
</gene>
<dbReference type="PANTHER" id="PTHR28064">
    <property type="entry name" value="INNER KINETOCHORE SUBUNIT NKP2"/>
    <property type="match status" value="1"/>
</dbReference>
<dbReference type="EMBL" id="NAJN01001401">
    <property type="protein sequence ID" value="TKA63432.1"/>
    <property type="molecule type" value="Genomic_DNA"/>
</dbReference>
<proteinExistence type="predicted"/>
<reference evidence="2 3" key="1">
    <citation type="submission" date="2017-03" db="EMBL/GenBank/DDBJ databases">
        <title>Genomes of endolithic fungi from Antarctica.</title>
        <authorList>
            <person name="Coleine C."/>
            <person name="Masonjones S."/>
            <person name="Stajich J.E."/>
        </authorList>
    </citation>
    <scope>NUCLEOTIDE SEQUENCE [LARGE SCALE GENOMIC DNA]</scope>
    <source>
        <strain evidence="2 3">CCFEE 5187</strain>
    </source>
</reference>
<protein>
    <recommendedName>
        <fullName evidence="4">Cnl2/NKP2 family protein</fullName>
    </recommendedName>
</protein>
<dbReference type="InterPro" id="IPR018565">
    <property type="entry name" value="Nkp2/Cnl2"/>
</dbReference>
<evidence type="ECO:0000313" key="3">
    <source>
        <dbReference type="Proteomes" id="UP000308768"/>
    </source>
</evidence>
<dbReference type="STRING" id="331657.A0A4U0WZJ3"/>
<dbReference type="Pfam" id="PF09447">
    <property type="entry name" value="Cnl2_NKP2"/>
    <property type="match status" value="1"/>
</dbReference>
<keyword evidence="3" id="KW-1185">Reference proteome</keyword>
<dbReference type="EMBL" id="NAJN01000744">
    <property type="protein sequence ID" value="TKA69284.1"/>
    <property type="molecule type" value="Genomic_DNA"/>
</dbReference>
<comment type="caution">
    <text evidence="2">The sequence shown here is derived from an EMBL/GenBank/DDBJ whole genome shotgun (WGS) entry which is preliminary data.</text>
</comment>
<sequence>MPHTEASILSNFLLPPAPLPAALSLRKFTELFPRSHQDNPQIEVLYRYLHYQRAIQVDAVEQSIAAEVKRGEKQKQEVIKARRATEAPELSSTDVRQIRMDAELFGPSLNPLKSKPHDIHSIRAAIAAASEDIESELAALEGEVASVLADVKTTIGDLSDLRYGRFSNPAGARQELRQEVFEGLQRAEALCQELNGG</sequence>
<evidence type="ECO:0008006" key="4">
    <source>
        <dbReference type="Google" id="ProtNLM"/>
    </source>
</evidence>
<name>A0A4U0WZJ3_9PEZI</name>
<dbReference type="AlphaFoldDB" id="A0A4U0WZJ3"/>
<dbReference type="Proteomes" id="UP000308768">
    <property type="component" value="Unassembled WGS sequence"/>
</dbReference>
<dbReference type="GO" id="GO:0031511">
    <property type="term" value="C:Mis6-Sim4 complex"/>
    <property type="evidence" value="ECO:0007669"/>
    <property type="project" value="TreeGrafter"/>
</dbReference>
<organism evidence="2 3">
    <name type="scientific">Cryomyces minteri</name>
    <dbReference type="NCBI Taxonomy" id="331657"/>
    <lineage>
        <taxon>Eukaryota</taxon>
        <taxon>Fungi</taxon>
        <taxon>Dikarya</taxon>
        <taxon>Ascomycota</taxon>
        <taxon>Pezizomycotina</taxon>
        <taxon>Dothideomycetes</taxon>
        <taxon>Dothideomycetes incertae sedis</taxon>
        <taxon>Cryomyces</taxon>
    </lineage>
</organism>
<accession>A0A4U0WZJ3</accession>
<evidence type="ECO:0000313" key="1">
    <source>
        <dbReference type="EMBL" id="TKA63432.1"/>
    </source>
</evidence>
<evidence type="ECO:0000313" key="2">
    <source>
        <dbReference type="EMBL" id="TKA69284.1"/>
    </source>
</evidence>
<dbReference type="PANTHER" id="PTHR28064:SF1">
    <property type="entry name" value="INNER KINETOCHORE SUBUNIT NKP2"/>
    <property type="match status" value="1"/>
</dbReference>